<dbReference type="PANTHER" id="PTHR43280:SF29">
    <property type="entry name" value="ARAC-FAMILY TRANSCRIPTIONAL REGULATOR"/>
    <property type="match status" value="1"/>
</dbReference>
<dbReference type="GO" id="GO:0043565">
    <property type="term" value="F:sequence-specific DNA binding"/>
    <property type="evidence" value="ECO:0007669"/>
    <property type="project" value="InterPro"/>
</dbReference>
<dbReference type="PROSITE" id="PS01124">
    <property type="entry name" value="HTH_ARAC_FAMILY_2"/>
    <property type="match status" value="1"/>
</dbReference>
<protein>
    <submittedName>
        <fullName evidence="6">Helix-turn-helix domain-containing protein</fullName>
    </submittedName>
</protein>
<keyword evidence="4" id="KW-0472">Membrane</keyword>
<keyword evidence="4" id="KW-0812">Transmembrane</keyword>
<keyword evidence="7" id="KW-1185">Reference proteome</keyword>
<keyword evidence="3" id="KW-0804">Transcription</keyword>
<evidence type="ECO:0000259" key="5">
    <source>
        <dbReference type="PROSITE" id="PS01124"/>
    </source>
</evidence>
<feature type="transmembrane region" description="Helical" evidence="4">
    <location>
        <begin position="107"/>
        <end position="123"/>
    </location>
</feature>
<dbReference type="SUPFAM" id="SSF46689">
    <property type="entry name" value="Homeodomain-like"/>
    <property type="match status" value="1"/>
</dbReference>
<dbReference type="SMART" id="SM00342">
    <property type="entry name" value="HTH_ARAC"/>
    <property type="match status" value="1"/>
</dbReference>
<evidence type="ECO:0000256" key="3">
    <source>
        <dbReference type="ARBA" id="ARBA00023163"/>
    </source>
</evidence>
<dbReference type="PANTHER" id="PTHR43280">
    <property type="entry name" value="ARAC-FAMILY TRANSCRIPTIONAL REGULATOR"/>
    <property type="match status" value="1"/>
</dbReference>
<dbReference type="Pfam" id="PF12833">
    <property type="entry name" value="HTH_18"/>
    <property type="match status" value="1"/>
</dbReference>
<evidence type="ECO:0000256" key="4">
    <source>
        <dbReference type="SAM" id="Phobius"/>
    </source>
</evidence>
<dbReference type="EMBL" id="FQUT01000002">
    <property type="protein sequence ID" value="SHE86471.1"/>
    <property type="molecule type" value="Genomic_DNA"/>
</dbReference>
<evidence type="ECO:0000256" key="1">
    <source>
        <dbReference type="ARBA" id="ARBA00023015"/>
    </source>
</evidence>
<dbReference type="RefSeq" id="WP_072953529.1">
    <property type="nucleotide sequence ID" value="NZ_FQUT01000002.1"/>
</dbReference>
<keyword evidence="1" id="KW-0805">Transcription regulation</keyword>
<evidence type="ECO:0000256" key="2">
    <source>
        <dbReference type="ARBA" id="ARBA00023125"/>
    </source>
</evidence>
<reference evidence="7" key="1">
    <citation type="submission" date="2016-11" db="EMBL/GenBank/DDBJ databases">
        <authorList>
            <person name="Varghese N."/>
            <person name="Submissions S."/>
        </authorList>
    </citation>
    <scope>NUCLEOTIDE SEQUENCE [LARGE SCALE GENOMIC DNA]</scope>
    <source>
        <strain evidence="7">DSM 27619</strain>
    </source>
</reference>
<evidence type="ECO:0000313" key="7">
    <source>
        <dbReference type="Proteomes" id="UP000184518"/>
    </source>
</evidence>
<feature type="domain" description="HTH araC/xylS-type" evidence="5">
    <location>
        <begin position="234"/>
        <end position="338"/>
    </location>
</feature>
<dbReference type="Gene3D" id="1.10.10.60">
    <property type="entry name" value="Homeodomain-like"/>
    <property type="match status" value="1"/>
</dbReference>
<proteinExistence type="predicted"/>
<dbReference type="Proteomes" id="UP000184518">
    <property type="component" value="Unassembled WGS sequence"/>
</dbReference>
<dbReference type="InterPro" id="IPR018060">
    <property type="entry name" value="HTH_AraC"/>
</dbReference>
<name>A0A1M4WYX9_9FLAO</name>
<keyword evidence="2" id="KW-0238">DNA-binding</keyword>
<dbReference type="GO" id="GO:0003700">
    <property type="term" value="F:DNA-binding transcription factor activity"/>
    <property type="evidence" value="ECO:0007669"/>
    <property type="project" value="InterPro"/>
</dbReference>
<feature type="transmembrane region" description="Helical" evidence="4">
    <location>
        <begin position="171"/>
        <end position="187"/>
    </location>
</feature>
<feature type="transmembrane region" description="Helical" evidence="4">
    <location>
        <begin position="79"/>
        <end position="101"/>
    </location>
</feature>
<organism evidence="6 7">
    <name type="scientific">Chryseobacterium arachidis</name>
    <dbReference type="NCBI Taxonomy" id="1416778"/>
    <lineage>
        <taxon>Bacteria</taxon>
        <taxon>Pseudomonadati</taxon>
        <taxon>Bacteroidota</taxon>
        <taxon>Flavobacteriia</taxon>
        <taxon>Flavobacteriales</taxon>
        <taxon>Weeksellaceae</taxon>
        <taxon>Chryseobacterium group</taxon>
        <taxon>Chryseobacterium</taxon>
    </lineage>
</organism>
<evidence type="ECO:0000313" key="6">
    <source>
        <dbReference type="EMBL" id="SHE86471.1"/>
    </source>
</evidence>
<feature type="transmembrane region" description="Helical" evidence="4">
    <location>
        <begin position="28"/>
        <end position="47"/>
    </location>
</feature>
<feature type="transmembrane region" description="Helical" evidence="4">
    <location>
        <begin position="130"/>
        <end position="151"/>
    </location>
</feature>
<dbReference type="AlphaFoldDB" id="A0A1M4WYX9"/>
<dbReference type="OrthoDB" id="1420897at2"/>
<accession>A0A1M4WYX9</accession>
<dbReference type="STRING" id="1416778.SAMN05443633_102179"/>
<gene>
    <name evidence="6" type="ORF">SAMN05443633_102179</name>
</gene>
<keyword evidence="4" id="KW-1133">Transmembrane helix</keyword>
<dbReference type="InterPro" id="IPR009057">
    <property type="entry name" value="Homeodomain-like_sf"/>
</dbReference>
<feature type="transmembrane region" description="Helical" evidence="4">
    <location>
        <begin position="53"/>
        <end position="72"/>
    </location>
</feature>
<sequence>MMRIFYKNNSYKDISNTVDSFKKQFGRIFFLSVAGVFLLYLVLSLVIPNFVIVPIGVLVFAFFLTVYTGFIISKTRFDFIIIFRILVTCITIFITYISLLLANVTEAVFFLFVPVILMINFLFSFRIAGIVSFILFCYHFFASEISVYFKMALDTDFYRNYPQNLVLQENIGYSVAIYFSLLILYYTDKIFHLKIETAAKTFSKANTNDELLEFDFKNQSESLTDEEKYNILFKKIISCLETDKPYQDPDFNIRKLADMVQSNTTYVSKAMNKVGDKKFSQIINDYRIQQVKIDFDNRAHHKFTIEHIYKAAGFSQQSTFNRIFKEYMGKTPTEYIEFLKKEDNTKIKFYNELSN</sequence>